<evidence type="ECO:0000256" key="4">
    <source>
        <dbReference type="SAM" id="MobiDB-lite"/>
    </source>
</evidence>
<dbReference type="GO" id="GO:0008168">
    <property type="term" value="F:methyltransferase activity"/>
    <property type="evidence" value="ECO:0007669"/>
    <property type="project" value="UniProtKB-KW"/>
</dbReference>
<dbReference type="GO" id="GO:0006103">
    <property type="term" value="P:2-oxoglutarate metabolic process"/>
    <property type="evidence" value="ECO:0007669"/>
    <property type="project" value="InterPro"/>
</dbReference>
<dbReference type="AlphaFoldDB" id="A0A9W7VY33"/>
<dbReference type="Proteomes" id="UP001138500">
    <property type="component" value="Unassembled WGS sequence"/>
</dbReference>
<keyword evidence="5" id="KW-0808">Transferase</keyword>
<protein>
    <submittedName>
        <fullName evidence="5">S-adenosyl-L-methionine-dependent methyltransferase</fullName>
    </submittedName>
</protein>
<dbReference type="EMBL" id="RIBY02002589">
    <property type="protein sequence ID" value="KAH9808823.1"/>
    <property type="molecule type" value="Genomic_DNA"/>
</dbReference>
<proteinExistence type="inferred from homology"/>
<dbReference type="GO" id="GO:0004591">
    <property type="term" value="F:oxoglutarate dehydrogenase (succinyl-transferring) activity"/>
    <property type="evidence" value="ECO:0007669"/>
    <property type="project" value="TreeGrafter"/>
</dbReference>
<keyword evidence="5" id="KW-0489">Methyltransferase</keyword>
<evidence type="ECO:0000256" key="3">
    <source>
        <dbReference type="ARBA" id="ARBA00043970"/>
    </source>
</evidence>
<keyword evidence="6" id="KW-1185">Reference proteome</keyword>
<evidence type="ECO:0000313" key="6">
    <source>
        <dbReference type="Proteomes" id="UP001138500"/>
    </source>
</evidence>
<dbReference type="GO" id="GO:0005739">
    <property type="term" value="C:mitochondrion"/>
    <property type="evidence" value="ECO:0007669"/>
    <property type="project" value="UniProtKB-SubCell"/>
</dbReference>
<gene>
    <name evidence="5" type="ORF">Tdes44962_MAKER06242</name>
</gene>
<name>A0A9W7VY33_9PEZI</name>
<evidence type="ECO:0000313" key="5">
    <source>
        <dbReference type="EMBL" id="KAH9808823.1"/>
    </source>
</evidence>
<feature type="compositionally biased region" description="Low complexity" evidence="4">
    <location>
        <begin position="68"/>
        <end position="84"/>
    </location>
</feature>
<organism evidence="5 6">
    <name type="scientific">Teratosphaeria destructans</name>
    <dbReference type="NCBI Taxonomy" id="418781"/>
    <lineage>
        <taxon>Eukaryota</taxon>
        <taxon>Fungi</taxon>
        <taxon>Dikarya</taxon>
        <taxon>Ascomycota</taxon>
        <taxon>Pezizomycotina</taxon>
        <taxon>Dothideomycetes</taxon>
        <taxon>Dothideomycetidae</taxon>
        <taxon>Mycosphaerellales</taxon>
        <taxon>Teratosphaeriaceae</taxon>
        <taxon>Teratosphaeria</taxon>
    </lineage>
</organism>
<dbReference type="OrthoDB" id="2116030at2759"/>
<accession>A0A9W7VY33</accession>
<keyword evidence="2" id="KW-0496">Mitochondrion</keyword>
<dbReference type="PANTHER" id="PTHR31601">
    <property type="entry name" value="28S RIBOSOMAL PROTEIN S36, MITOCHONDRIAL"/>
    <property type="match status" value="1"/>
</dbReference>
<comment type="caution">
    <text evidence="5">The sequence shown here is derived from an EMBL/GenBank/DDBJ whole genome shotgun (WGS) entry which is preliminary data.</text>
</comment>
<reference evidence="5 6" key="1">
    <citation type="journal article" date="2018" name="IMA Fungus">
        <title>IMA Genome-F 10: Nine draft genome sequences of Claviceps purpurea s.lat., including C. arundinis, C. humidiphila, and C. cf. spartinae, pseudomolecules for the pitch canker pathogen Fusarium circinatum, draft genome of Davidsoniella eucalypti, Grosmannia galeiformis, Quambalaria eucalypti, and Teratosphaeria destructans.</title>
        <authorList>
            <person name="Wingfield B.D."/>
            <person name="Liu M."/>
            <person name="Nguyen H.D."/>
            <person name="Lane F.A."/>
            <person name="Morgan S.W."/>
            <person name="De Vos L."/>
            <person name="Wilken P.M."/>
            <person name="Duong T.A."/>
            <person name="Aylward J."/>
            <person name="Coetzee M.P."/>
            <person name="Dadej K."/>
            <person name="De Beer Z.W."/>
            <person name="Findlay W."/>
            <person name="Havenga M."/>
            <person name="Kolarik M."/>
            <person name="Menzies J.G."/>
            <person name="Naidoo K."/>
            <person name="Pochopski O."/>
            <person name="Shoukouhi P."/>
            <person name="Santana Q.C."/>
            <person name="Seifert K.A."/>
            <person name="Soal N."/>
            <person name="Steenkamp E.T."/>
            <person name="Tatham C.T."/>
            <person name="van der Nest M.A."/>
            <person name="Wingfield M.J."/>
        </authorList>
    </citation>
    <scope>NUCLEOTIDE SEQUENCE [LARGE SCALE GENOMIC DNA]</scope>
    <source>
        <strain evidence="5">CMW44962</strain>
    </source>
</reference>
<evidence type="ECO:0000256" key="2">
    <source>
        <dbReference type="ARBA" id="ARBA00023128"/>
    </source>
</evidence>
<feature type="region of interest" description="Disordered" evidence="4">
    <location>
        <begin position="1"/>
        <end position="93"/>
    </location>
</feature>
<dbReference type="InterPro" id="IPR020373">
    <property type="entry name" value="Kgd4/YMR-31"/>
</dbReference>
<dbReference type="PANTHER" id="PTHR31601:SF2">
    <property type="entry name" value="ALPHA-KETOGLUTARATE DEHYDROGENASE COMPONENT 4"/>
    <property type="match status" value="1"/>
</dbReference>
<dbReference type="Pfam" id="PF10937">
    <property type="entry name" value="Kgd4-YMR31"/>
    <property type="match status" value="1"/>
</dbReference>
<reference evidence="5 6" key="2">
    <citation type="journal article" date="2021" name="Curr. Genet.">
        <title>Genetic response to nitrogen starvation in the aggressive Eucalyptus foliar pathogen Teratosphaeria destructans.</title>
        <authorList>
            <person name="Havenga M."/>
            <person name="Wingfield B.D."/>
            <person name="Wingfield M.J."/>
            <person name="Dreyer L.L."/>
            <person name="Roets F."/>
            <person name="Aylward J."/>
        </authorList>
    </citation>
    <scope>NUCLEOTIDE SEQUENCE [LARGE SCALE GENOMIC DNA]</scope>
    <source>
        <strain evidence="5">CMW44962</strain>
    </source>
</reference>
<comment type="similarity">
    <text evidence="3">Belongs to the alpha-ketoglutarate dehydrogenase component 4 family.</text>
</comment>
<comment type="subcellular location">
    <subcellularLocation>
        <location evidence="1">Mitochondrion</location>
    </subcellularLocation>
</comment>
<evidence type="ECO:0000256" key="1">
    <source>
        <dbReference type="ARBA" id="ARBA00004173"/>
    </source>
</evidence>
<sequence length="221" mass="24525">MQATRALLQHRTPMIRFLGKRSVPKQIDHTPKPHPAAPSHSLPESFASYRDRATQHGPLNPSSTAPRTQSTASSPSGSAAAQTSNPYGAIGGHSARELGQIRLGKGEVWDRNELPKRFHRIRWSEADIEALESGGASIYAEFYIGAEITYWSDNIFSVKLTDSFVRFGRTDPLQNAKDQKLPDGAWPPPMQHLGILAVFDRLARLKMHFHLDSGQNGYTDE</sequence>
<dbReference type="GO" id="GO:0032259">
    <property type="term" value="P:methylation"/>
    <property type="evidence" value="ECO:0007669"/>
    <property type="project" value="UniProtKB-KW"/>
</dbReference>